<dbReference type="PANTHER" id="PTHR24092">
    <property type="entry name" value="PROBABLE PHOSPHOLIPID-TRANSPORTING ATPASE"/>
    <property type="match status" value="1"/>
</dbReference>
<dbReference type="SFLD" id="SFLDF00027">
    <property type="entry name" value="p-type_atpase"/>
    <property type="match status" value="1"/>
</dbReference>
<evidence type="ECO:0000313" key="21">
    <source>
        <dbReference type="Proteomes" id="UP001152759"/>
    </source>
</evidence>
<evidence type="ECO:0000256" key="6">
    <source>
        <dbReference type="ARBA" id="ARBA00022741"/>
    </source>
</evidence>
<evidence type="ECO:0000256" key="12">
    <source>
        <dbReference type="ARBA" id="ARBA00034036"/>
    </source>
</evidence>
<accession>A0A9P0A0T0</accession>
<dbReference type="SUPFAM" id="SSF81665">
    <property type="entry name" value="Calcium ATPase, transmembrane domain M"/>
    <property type="match status" value="1"/>
</dbReference>
<feature type="region of interest" description="Disordered" evidence="17">
    <location>
        <begin position="1170"/>
        <end position="1189"/>
    </location>
</feature>
<dbReference type="Gene3D" id="3.40.1110.10">
    <property type="entry name" value="Calcium-transporting ATPase, cytoplasmic domain N"/>
    <property type="match status" value="2"/>
</dbReference>
<dbReference type="Pfam" id="PF16212">
    <property type="entry name" value="PhoLip_ATPase_C"/>
    <property type="match status" value="1"/>
</dbReference>
<feature type="binding site" evidence="14">
    <location>
        <position position="533"/>
    </location>
    <ligand>
        <name>ATP</name>
        <dbReference type="ChEBI" id="CHEBI:30616"/>
    </ligand>
</feature>
<keyword evidence="6 14" id="KW-0547">Nucleotide-binding</keyword>
<dbReference type="SFLD" id="SFLDG00002">
    <property type="entry name" value="C1.7:_P-type_atpase_like"/>
    <property type="match status" value="1"/>
</dbReference>
<keyword evidence="21" id="KW-1185">Reference proteome</keyword>
<dbReference type="GO" id="GO:0140326">
    <property type="term" value="F:ATPase-coupled intramembrane lipid transporter activity"/>
    <property type="evidence" value="ECO:0007669"/>
    <property type="project" value="UniProtKB-EC"/>
</dbReference>
<evidence type="ECO:0000256" key="17">
    <source>
        <dbReference type="SAM" id="MobiDB-lite"/>
    </source>
</evidence>
<feature type="transmembrane region" description="Helical" evidence="16">
    <location>
        <begin position="56"/>
        <end position="73"/>
    </location>
</feature>
<sequence length="1189" mass="135532">MWTNFSRKKVGPERIIKANDRFFNAQFKYANNFIKTSKYSLLTFLPLNIFEQFQRLANFYFLCLMILQSLPLISTLSPVTTAIPLFTVLLVTAVKDGYDDIFRHLNDKLVNQRKVEIFSKGKLIEEVWSNVCVGDIICLRNNQFVAADILILSTSESHGLCFIETAELDGETNLKCRQCLPETHRLQHDVGNFDGEIVCEQPNNLLNKFVGVLHWQGKQYSLNNDRIVLRGCVLRNTGWCYGVVIFAGKDSKLMQNSGKTLFKRTYLDCFLNNIIFGIVIFLLTLCFFCACACLYWEHNIGIYFRMYIPWDSVIPSDPVTGSLVIAIVSYFSYIIILSNVVPISLYVSVEMVRLVQSLLINNDEKMYCPINKMYAKARTTTLNEDLGQISYIFSDKTGTLTQNVMTFNKCSIAGVVYGEKAPQPKEKKCKKEVNEVTNFPLWSYFSLPTLLKCFFSGKRTDTTGSPGKIVYENLAWNQYYESDFKFSDAKLMKEVRKLNPEVTKFFHCLALCHTVMAENTEDKLKYQAQSPDEETLVHAARNLGFVFLDRTPHSITIEVMGRVEVHELLVILDFNNERKRMSVILKYKNQITLYCKGSDNVIYERLKHIDKLAETTREHLFMFASDGLRTLCIASRTISQPEYNEWKERHQAVVSSTENQAKRLDEIYDEIETDLELLGATGIEDKLQDGVPEVLRNLGSAGIHIWVLTGDKQETAINIGYSCHLLNDDMEVLVVDGTTMEEVSNQLKHCLSLIHNQMPTMNVPDALVNGLPVECKPVIDTSNIALVIHGHSLIHALHPTLEKLFLIVSTKCRSVICCRVTPLQKANVVQLVKKYKEVVVLAIGDGANDVPMIKAANVGVGISGKEGNQAMLSSDYAIAQFRFLERLLLIHGRWSYFRVCKFLRYFFYKNFTFSMCHFWIAFLNGFSAQSLFDSAYIIGFNVISTALPCLAIGVMDQDVNEYYSLRYPLLYTNGMLNLNFNLGEFWHCALHGLLSASVILLVCYESYYMEITNTGLDYSSTAILGHAIGIILLIVVTVQAGFDTSYWTIFNVLAIILSIGGYFLFYAVFNWVFGIHSLYDTFFLMVEPKFWLSLLLALVLACAPHMIFRFIMQDLFPSLSDRLRLRQRLLGSSDEMRRPSNLEPHHLQYRPSMRSGYAFSHQEGFGRLITSGKMTREEPEKPSSAPEKS</sequence>
<evidence type="ECO:0000259" key="19">
    <source>
        <dbReference type="Pfam" id="PF16212"/>
    </source>
</evidence>
<dbReference type="InterPro" id="IPR008250">
    <property type="entry name" value="ATPase_P-typ_transduc_dom_A_sf"/>
</dbReference>
<feature type="binding site" evidence="14">
    <location>
        <position position="710"/>
    </location>
    <ligand>
        <name>ATP</name>
        <dbReference type="ChEBI" id="CHEBI:30616"/>
    </ligand>
</feature>
<dbReference type="GO" id="GO:0005886">
    <property type="term" value="C:plasma membrane"/>
    <property type="evidence" value="ECO:0007669"/>
    <property type="project" value="TreeGrafter"/>
</dbReference>
<dbReference type="InterPro" id="IPR023299">
    <property type="entry name" value="ATPase_P-typ_cyto_dom_N"/>
</dbReference>
<feature type="binding site" evidence="15">
    <location>
        <position position="845"/>
    </location>
    <ligand>
        <name>Mg(2+)</name>
        <dbReference type="ChEBI" id="CHEBI:18420"/>
    </ligand>
</feature>
<dbReference type="GO" id="GO:0005524">
    <property type="term" value="F:ATP binding"/>
    <property type="evidence" value="ECO:0007669"/>
    <property type="project" value="UniProtKB-UniRule"/>
</dbReference>
<feature type="binding site" evidence="14">
    <location>
        <position position="396"/>
    </location>
    <ligand>
        <name>ATP</name>
        <dbReference type="ChEBI" id="CHEBI:30616"/>
    </ligand>
</feature>
<dbReference type="NCBIfam" id="TIGR01652">
    <property type="entry name" value="ATPase-Plipid"/>
    <property type="match status" value="1"/>
</dbReference>
<feature type="transmembrane region" description="Helical" evidence="16">
    <location>
        <begin position="323"/>
        <end position="347"/>
    </location>
</feature>
<feature type="transmembrane region" description="Helical" evidence="16">
    <location>
        <begin position="1089"/>
        <end position="1112"/>
    </location>
</feature>
<evidence type="ECO:0000256" key="3">
    <source>
        <dbReference type="ARBA" id="ARBA00022553"/>
    </source>
</evidence>
<feature type="binding site" evidence="14">
    <location>
        <position position="711"/>
    </location>
    <ligand>
        <name>ATP</name>
        <dbReference type="ChEBI" id="CHEBI:30616"/>
    </ligand>
</feature>
<dbReference type="InterPro" id="IPR032631">
    <property type="entry name" value="P-type_ATPase_N"/>
</dbReference>
<feature type="binding site" evidence="15">
    <location>
        <position position="395"/>
    </location>
    <ligand>
        <name>Mg(2+)</name>
        <dbReference type="ChEBI" id="CHEBI:18420"/>
    </ligand>
</feature>
<dbReference type="InterPro" id="IPR036412">
    <property type="entry name" value="HAD-like_sf"/>
</dbReference>
<feature type="binding site" evidence="14">
    <location>
        <position position="825"/>
    </location>
    <ligand>
        <name>ATP</name>
        <dbReference type="ChEBI" id="CHEBI:30616"/>
    </ligand>
</feature>
<feature type="binding site" evidence="14">
    <location>
        <position position="849"/>
    </location>
    <ligand>
        <name>ATP</name>
        <dbReference type="ChEBI" id="CHEBI:30616"/>
    </ligand>
</feature>
<feature type="binding site" evidence="14">
    <location>
        <position position="574"/>
    </location>
    <ligand>
        <name>ATP</name>
        <dbReference type="ChEBI" id="CHEBI:30616"/>
    </ligand>
</feature>
<dbReference type="Gene3D" id="3.40.50.1000">
    <property type="entry name" value="HAD superfamily/HAD-like"/>
    <property type="match status" value="2"/>
</dbReference>
<reference evidence="20" key="1">
    <citation type="submission" date="2021-12" db="EMBL/GenBank/DDBJ databases">
        <authorList>
            <person name="King R."/>
        </authorList>
    </citation>
    <scope>NUCLEOTIDE SEQUENCE</scope>
</reference>
<feature type="binding site" evidence="14">
    <location>
        <position position="397"/>
    </location>
    <ligand>
        <name>ATP</name>
        <dbReference type="ChEBI" id="CHEBI:30616"/>
    </ligand>
</feature>
<evidence type="ECO:0000256" key="14">
    <source>
        <dbReference type="PIRSR" id="PIRSR606539-2"/>
    </source>
</evidence>
<evidence type="ECO:0000256" key="15">
    <source>
        <dbReference type="PIRSR" id="PIRSR606539-3"/>
    </source>
</evidence>
<dbReference type="NCBIfam" id="TIGR01494">
    <property type="entry name" value="ATPase_P-type"/>
    <property type="match status" value="1"/>
</dbReference>
<feature type="domain" description="P-type ATPase C-terminal" evidence="19">
    <location>
        <begin position="872"/>
        <end position="1118"/>
    </location>
</feature>
<organism evidence="20 21">
    <name type="scientific">Bemisia tabaci</name>
    <name type="common">Sweetpotato whitefly</name>
    <name type="synonym">Aleurodes tabaci</name>
    <dbReference type="NCBI Taxonomy" id="7038"/>
    <lineage>
        <taxon>Eukaryota</taxon>
        <taxon>Metazoa</taxon>
        <taxon>Ecdysozoa</taxon>
        <taxon>Arthropoda</taxon>
        <taxon>Hexapoda</taxon>
        <taxon>Insecta</taxon>
        <taxon>Pterygota</taxon>
        <taxon>Neoptera</taxon>
        <taxon>Paraneoptera</taxon>
        <taxon>Hemiptera</taxon>
        <taxon>Sternorrhyncha</taxon>
        <taxon>Aleyrodoidea</taxon>
        <taxon>Aleyrodidae</taxon>
        <taxon>Aleyrodinae</taxon>
        <taxon>Bemisia</taxon>
    </lineage>
</organism>
<keyword evidence="9 16" id="KW-1278">Translocase</keyword>
<dbReference type="Pfam" id="PF16209">
    <property type="entry name" value="PhoLip_ATPase_N"/>
    <property type="match status" value="1"/>
</dbReference>
<dbReference type="InterPro" id="IPR001757">
    <property type="entry name" value="P_typ_ATPase"/>
</dbReference>
<feature type="transmembrane region" description="Helical" evidence="16">
    <location>
        <begin position="1049"/>
        <end position="1069"/>
    </location>
</feature>
<comment type="similarity">
    <text evidence="2 16">Belongs to the cation transport ATPase (P-type) (TC 3.A.3) family. Type IV subfamily.</text>
</comment>
<dbReference type="SFLD" id="SFLDS00003">
    <property type="entry name" value="Haloacid_Dehalogenase"/>
    <property type="match status" value="1"/>
</dbReference>
<dbReference type="GO" id="GO:0007030">
    <property type="term" value="P:Golgi organization"/>
    <property type="evidence" value="ECO:0007669"/>
    <property type="project" value="TreeGrafter"/>
</dbReference>
<dbReference type="GO" id="GO:0016887">
    <property type="term" value="F:ATP hydrolysis activity"/>
    <property type="evidence" value="ECO:0007669"/>
    <property type="project" value="InterPro"/>
</dbReference>
<feature type="compositionally biased region" description="Basic and acidic residues" evidence="17">
    <location>
        <begin position="1174"/>
        <end position="1189"/>
    </location>
</feature>
<feature type="transmembrane region" description="Helical" evidence="16">
    <location>
        <begin position="934"/>
        <end position="955"/>
    </location>
</feature>
<feature type="binding site" evidence="14">
    <location>
        <position position="848"/>
    </location>
    <ligand>
        <name>ATP</name>
        <dbReference type="ChEBI" id="CHEBI:30616"/>
    </ligand>
</feature>
<dbReference type="AlphaFoldDB" id="A0A9P0A0T0"/>
<feature type="binding site" evidence="14">
    <location>
        <position position="709"/>
    </location>
    <ligand>
        <name>ATP</name>
        <dbReference type="ChEBI" id="CHEBI:30616"/>
    </ligand>
</feature>
<dbReference type="GO" id="GO:0005802">
    <property type="term" value="C:trans-Golgi network"/>
    <property type="evidence" value="ECO:0007669"/>
    <property type="project" value="TreeGrafter"/>
</dbReference>
<dbReference type="GO" id="GO:0045332">
    <property type="term" value="P:phospholipid translocation"/>
    <property type="evidence" value="ECO:0007669"/>
    <property type="project" value="TreeGrafter"/>
</dbReference>
<dbReference type="FunFam" id="3.40.1110.10:FF:000087">
    <property type="entry name" value="Phospholipid-transporting ATPase"/>
    <property type="match status" value="1"/>
</dbReference>
<dbReference type="FunFam" id="3.40.50.1000:FF:000001">
    <property type="entry name" value="Phospholipid-transporting ATPase IC"/>
    <property type="match status" value="1"/>
</dbReference>
<dbReference type="InterPro" id="IPR023298">
    <property type="entry name" value="ATPase_P-typ_TM_dom_sf"/>
</dbReference>
<dbReference type="SUPFAM" id="SSF81653">
    <property type="entry name" value="Calcium ATPase, transduction domain A"/>
    <property type="match status" value="1"/>
</dbReference>
<evidence type="ECO:0000256" key="2">
    <source>
        <dbReference type="ARBA" id="ARBA00008109"/>
    </source>
</evidence>
<keyword evidence="4 16" id="KW-0812">Transmembrane</keyword>
<keyword evidence="3" id="KW-0597">Phosphoprotein</keyword>
<feature type="binding site" evidence="14">
    <location>
        <position position="629"/>
    </location>
    <ligand>
        <name>ATP</name>
        <dbReference type="ChEBI" id="CHEBI:30616"/>
    </ligand>
</feature>
<dbReference type="FunFam" id="3.40.50.1000:FF:000014">
    <property type="entry name" value="Phospholipid-transporting ATPase"/>
    <property type="match status" value="1"/>
</dbReference>
<dbReference type="PRINTS" id="PR00121">
    <property type="entry name" value="NAKATPASE"/>
</dbReference>
<proteinExistence type="inferred from homology"/>
<protein>
    <recommendedName>
        <fullName evidence="16">Phospholipid-transporting ATPase</fullName>
        <ecNumber evidence="16">7.6.2.1</ecNumber>
    </recommendedName>
</protein>
<comment type="cofactor">
    <cofactor evidence="15">
        <name>Mg(2+)</name>
        <dbReference type="ChEBI" id="CHEBI:18420"/>
    </cofactor>
</comment>
<evidence type="ECO:0000256" key="8">
    <source>
        <dbReference type="ARBA" id="ARBA00022842"/>
    </source>
</evidence>
<feature type="transmembrane region" description="Helical" evidence="16">
    <location>
        <begin position="976"/>
        <end position="1002"/>
    </location>
</feature>
<dbReference type="EMBL" id="OU963862">
    <property type="protein sequence ID" value="CAH0381708.1"/>
    <property type="molecule type" value="Genomic_DNA"/>
</dbReference>
<dbReference type="InterPro" id="IPR006539">
    <property type="entry name" value="P-type_ATPase_IV"/>
</dbReference>
<evidence type="ECO:0000256" key="13">
    <source>
        <dbReference type="PIRSR" id="PIRSR606539-1"/>
    </source>
</evidence>
<evidence type="ECO:0000256" key="4">
    <source>
        <dbReference type="ARBA" id="ARBA00022692"/>
    </source>
</evidence>
<dbReference type="PROSITE" id="PS00154">
    <property type="entry name" value="ATPASE_E1_E2"/>
    <property type="match status" value="1"/>
</dbReference>
<evidence type="ECO:0000256" key="11">
    <source>
        <dbReference type="ARBA" id="ARBA00023136"/>
    </source>
</evidence>
<feature type="transmembrane region" description="Helical" evidence="16">
    <location>
        <begin position="270"/>
        <end position="297"/>
    </location>
</feature>
<feature type="binding site" evidence="15">
    <location>
        <position position="397"/>
    </location>
    <ligand>
        <name>Mg(2+)</name>
        <dbReference type="ChEBI" id="CHEBI:18420"/>
    </ligand>
</feature>
<feature type="transmembrane region" description="Helical" evidence="16">
    <location>
        <begin position="1022"/>
        <end position="1042"/>
    </location>
</feature>
<feature type="binding site" evidence="15">
    <location>
        <position position="849"/>
    </location>
    <ligand>
        <name>Mg(2+)</name>
        <dbReference type="ChEBI" id="CHEBI:18420"/>
    </ligand>
</feature>
<evidence type="ECO:0000256" key="9">
    <source>
        <dbReference type="ARBA" id="ARBA00022967"/>
    </source>
</evidence>
<dbReference type="KEGG" id="btab:109039717"/>
<feature type="domain" description="P-type ATPase N-terminal" evidence="18">
    <location>
        <begin position="16"/>
        <end position="81"/>
    </location>
</feature>
<dbReference type="SUPFAM" id="SSF56784">
    <property type="entry name" value="HAD-like"/>
    <property type="match status" value="1"/>
</dbReference>
<feature type="transmembrane region" description="Helical" evidence="16">
    <location>
        <begin position="902"/>
        <end position="922"/>
    </location>
</feature>
<dbReference type="CDD" id="cd02073">
    <property type="entry name" value="P-type_ATPase_APLT_Dnf-like"/>
    <property type="match status" value="1"/>
</dbReference>
<feature type="binding site" evidence="14">
    <location>
        <position position="819"/>
    </location>
    <ligand>
        <name>ATP</name>
        <dbReference type="ChEBI" id="CHEBI:30616"/>
    </ligand>
</feature>
<gene>
    <name evidence="20" type="ORF">BEMITA_LOCUS1328</name>
</gene>
<dbReference type="GO" id="GO:0000287">
    <property type="term" value="F:magnesium ion binding"/>
    <property type="evidence" value="ECO:0007669"/>
    <property type="project" value="UniProtKB-UniRule"/>
</dbReference>
<keyword evidence="7 14" id="KW-0067">ATP-binding</keyword>
<evidence type="ECO:0000259" key="18">
    <source>
        <dbReference type="Pfam" id="PF16209"/>
    </source>
</evidence>
<comment type="catalytic activity">
    <reaction evidence="12 16">
        <text>ATP + H2O + phospholipidSide 1 = ADP + phosphate + phospholipidSide 2.</text>
        <dbReference type="EC" id="7.6.2.1"/>
    </reaction>
</comment>
<feature type="binding site" evidence="14">
    <location>
        <position position="596"/>
    </location>
    <ligand>
        <name>ATP</name>
        <dbReference type="ChEBI" id="CHEBI:30616"/>
    </ligand>
</feature>
<dbReference type="InterPro" id="IPR032630">
    <property type="entry name" value="P_typ_ATPase_c"/>
</dbReference>
<evidence type="ECO:0000256" key="10">
    <source>
        <dbReference type="ARBA" id="ARBA00022989"/>
    </source>
</evidence>
<dbReference type="PRINTS" id="PR00119">
    <property type="entry name" value="CATATPASE"/>
</dbReference>
<dbReference type="SUPFAM" id="SSF81660">
    <property type="entry name" value="Metal cation-transporting ATPase, ATP-binding domain N"/>
    <property type="match status" value="1"/>
</dbReference>
<dbReference type="Proteomes" id="UP001152759">
    <property type="component" value="Chromosome 1"/>
</dbReference>
<keyword evidence="8 15" id="KW-0460">Magnesium</keyword>
<evidence type="ECO:0000313" key="20">
    <source>
        <dbReference type="EMBL" id="CAH0381708.1"/>
    </source>
</evidence>
<feature type="active site" description="4-aspartylphosphate intermediate" evidence="13">
    <location>
        <position position="395"/>
    </location>
</feature>
<keyword evidence="5 15" id="KW-0479">Metal-binding</keyword>
<evidence type="ECO:0000256" key="16">
    <source>
        <dbReference type="RuleBase" id="RU362033"/>
    </source>
</evidence>
<dbReference type="InterPro" id="IPR018303">
    <property type="entry name" value="ATPase_P-typ_P_site"/>
</dbReference>
<keyword evidence="10 16" id="KW-1133">Transmembrane helix</keyword>
<dbReference type="InterPro" id="IPR023214">
    <property type="entry name" value="HAD_sf"/>
</dbReference>
<dbReference type="Gene3D" id="2.70.150.10">
    <property type="entry name" value="Calcium-transporting ATPase, cytoplasmic transduction domain A"/>
    <property type="match status" value="1"/>
</dbReference>
<keyword evidence="11 16" id="KW-0472">Membrane</keyword>
<comment type="subcellular location">
    <subcellularLocation>
        <location evidence="1 16">Membrane</location>
        <topology evidence="1 16">Multi-pass membrane protein</topology>
    </subcellularLocation>
</comment>
<dbReference type="EC" id="7.6.2.1" evidence="16"/>
<dbReference type="Pfam" id="PF13246">
    <property type="entry name" value="Cation_ATPase"/>
    <property type="match status" value="1"/>
</dbReference>
<feature type="binding site" evidence="14">
    <location>
        <position position="395"/>
    </location>
    <ligand>
        <name>ATP</name>
        <dbReference type="ChEBI" id="CHEBI:30616"/>
    </ligand>
</feature>
<dbReference type="InterPro" id="IPR044492">
    <property type="entry name" value="P_typ_ATPase_HD_dom"/>
</dbReference>
<evidence type="ECO:0000256" key="1">
    <source>
        <dbReference type="ARBA" id="ARBA00004141"/>
    </source>
</evidence>
<evidence type="ECO:0000256" key="5">
    <source>
        <dbReference type="ARBA" id="ARBA00022723"/>
    </source>
</evidence>
<dbReference type="PANTHER" id="PTHR24092:SF190">
    <property type="entry name" value="PHOSPHOLIPID-TRANSPORTING ATPASE"/>
    <property type="match status" value="1"/>
</dbReference>
<evidence type="ECO:0000256" key="7">
    <source>
        <dbReference type="ARBA" id="ARBA00022840"/>
    </source>
</evidence>
<name>A0A9P0A0T0_BEMTA</name>